<evidence type="ECO:0000313" key="5">
    <source>
        <dbReference type="EMBL" id="KAB0804782.1"/>
    </source>
</evidence>
<reference evidence="4" key="1">
    <citation type="journal article" date="2016" name="Sci. Rep.">
        <title>Molecular characterization of firefly nuptial gifts: a multi-omics approach sheds light on postcopulatory sexual selection.</title>
        <authorList>
            <person name="Al-Wathiqui N."/>
            <person name="Fallon T.R."/>
            <person name="South A."/>
            <person name="Weng J.K."/>
            <person name="Lewis S.M."/>
        </authorList>
    </citation>
    <scope>NUCLEOTIDE SEQUENCE</scope>
</reference>
<dbReference type="Pfam" id="PF22600">
    <property type="entry name" value="MTPAP-like_central"/>
    <property type="match status" value="1"/>
</dbReference>
<reference evidence="5 6" key="2">
    <citation type="journal article" date="2018" name="Elife">
        <title>Firefly genomes illuminate parallel origins of bioluminescence in beetles.</title>
        <authorList>
            <person name="Fallon T.R."/>
            <person name="Lower S.E."/>
            <person name="Chang C.H."/>
            <person name="Bessho-Uehara M."/>
            <person name="Martin G.J."/>
            <person name="Bewick A.J."/>
            <person name="Behringer M."/>
            <person name="Debat H.J."/>
            <person name="Wong I."/>
            <person name="Day J.C."/>
            <person name="Suvorov A."/>
            <person name="Silva C.J."/>
            <person name="Stanger-Hall K.F."/>
            <person name="Hall D.W."/>
            <person name="Schmitz R.J."/>
            <person name="Nelson D.R."/>
            <person name="Lewis S.M."/>
            <person name="Shigenobu S."/>
            <person name="Bybee S.M."/>
            <person name="Larracuente A.M."/>
            <person name="Oba Y."/>
            <person name="Weng J.K."/>
        </authorList>
    </citation>
    <scope>NUCLEOTIDE SEQUENCE [LARGE SCALE GENOMIC DNA]</scope>
    <source>
        <strain evidence="5">1611_PpyrPB1</strain>
        <tissue evidence="5">Whole body</tissue>
    </source>
</reference>
<dbReference type="InterPro" id="IPR041252">
    <property type="entry name" value="RL"/>
</dbReference>
<gene>
    <name evidence="5" type="ORF">PPYR_01752</name>
</gene>
<protein>
    <recommendedName>
        <fullName evidence="7">RL domain-containing protein</fullName>
    </recommendedName>
</protein>
<dbReference type="AlphaFoldDB" id="A0A1Y1L0P9"/>
<feature type="region of interest" description="Disordered" evidence="1">
    <location>
        <begin position="549"/>
        <end position="573"/>
    </location>
</feature>
<reference evidence="5" key="3">
    <citation type="submission" date="2019-08" db="EMBL/GenBank/DDBJ databases">
        <authorList>
            <consortium name="Photinus pyralis genome working group"/>
            <person name="Fallon T.R."/>
            <person name="Sander Lower S.E."/>
            <person name="Weng J.-K."/>
        </authorList>
    </citation>
    <scope>NUCLEOTIDE SEQUENCE</scope>
    <source>
        <strain evidence="5">1611_PpyrPB1</strain>
        <tissue evidence="5">Whole body</tissue>
    </source>
</reference>
<dbReference type="GO" id="GO:0046872">
    <property type="term" value="F:metal ion binding"/>
    <property type="evidence" value="ECO:0007669"/>
    <property type="project" value="UniProtKB-KW"/>
</dbReference>
<evidence type="ECO:0000313" key="4">
    <source>
        <dbReference type="EMBL" id="JAV67249.1"/>
    </source>
</evidence>
<dbReference type="Pfam" id="PF17797">
    <property type="entry name" value="RL"/>
    <property type="match status" value="1"/>
</dbReference>
<accession>A0A1Y1L0P9</accession>
<feature type="domain" description="RL" evidence="2">
    <location>
        <begin position="51"/>
        <end position="120"/>
    </location>
</feature>
<feature type="compositionally biased region" description="Basic and acidic residues" evidence="1">
    <location>
        <begin position="557"/>
        <end position="573"/>
    </location>
</feature>
<evidence type="ECO:0000259" key="3">
    <source>
        <dbReference type="Pfam" id="PF22600"/>
    </source>
</evidence>
<feature type="domain" description="Poly(A) RNA polymerase mitochondrial-like central palm" evidence="3">
    <location>
        <begin position="185"/>
        <end position="336"/>
    </location>
</feature>
<keyword evidence="6" id="KW-1185">Reference proteome</keyword>
<dbReference type="SUPFAM" id="SSF81631">
    <property type="entry name" value="PAP/OAS1 substrate-binding domain"/>
    <property type="match status" value="1"/>
</dbReference>
<dbReference type="GO" id="GO:0031123">
    <property type="term" value="P:RNA 3'-end processing"/>
    <property type="evidence" value="ECO:0007669"/>
    <property type="project" value="TreeGrafter"/>
</dbReference>
<dbReference type="Gene3D" id="1.10.1410.10">
    <property type="match status" value="1"/>
</dbReference>
<organism evidence="4">
    <name type="scientific">Photinus pyralis</name>
    <name type="common">Common eastern firefly</name>
    <name type="synonym">Lampyris pyralis</name>
    <dbReference type="NCBI Taxonomy" id="7054"/>
    <lineage>
        <taxon>Eukaryota</taxon>
        <taxon>Metazoa</taxon>
        <taxon>Ecdysozoa</taxon>
        <taxon>Arthropoda</taxon>
        <taxon>Hexapoda</taxon>
        <taxon>Insecta</taxon>
        <taxon>Pterygota</taxon>
        <taxon>Neoptera</taxon>
        <taxon>Endopterygota</taxon>
        <taxon>Coleoptera</taxon>
        <taxon>Polyphaga</taxon>
        <taxon>Elateriformia</taxon>
        <taxon>Elateroidea</taxon>
        <taxon>Lampyridae</taxon>
        <taxon>Lampyrinae</taxon>
        <taxon>Photinus</taxon>
    </lineage>
</organism>
<evidence type="ECO:0000313" key="6">
    <source>
        <dbReference type="Proteomes" id="UP000327044"/>
    </source>
</evidence>
<dbReference type="Proteomes" id="UP000327044">
    <property type="component" value="Unassembled WGS sequence"/>
</dbReference>
<dbReference type="PANTHER" id="PTHR12271:SF133">
    <property type="entry name" value="POLY(A) RNA POLYMERASE, MITOCHONDRIAL"/>
    <property type="match status" value="1"/>
</dbReference>
<evidence type="ECO:0008006" key="7">
    <source>
        <dbReference type="Google" id="ProtNLM"/>
    </source>
</evidence>
<dbReference type="InterPro" id="IPR054708">
    <property type="entry name" value="MTPAP-like_central"/>
</dbReference>
<evidence type="ECO:0000259" key="2">
    <source>
        <dbReference type="Pfam" id="PF17797"/>
    </source>
</evidence>
<dbReference type="InParanoid" id="A0A1Y1L0P9"/>
<sequence>MLNLGYISFLKTYNQYNFNKQLYTLLQKCTNTTSVRQVSHKNKPTPLAPLTFNETLNYRRNQAKRSILVQVQSMESYKELYSYISTLGNVHEMLHYVTSTDQLHFIIVEFDNEEQVSNIIQNSSHINSGESFPIHSNFLWFKATNRKNSKLKIPKNFKLGMENGNQIPSKNEICNLLLGQDNTNHQIQTLHDVTKLNDVATRLRFLTTRQVELSVAGMFPNAVAYPFGSSVNGFGKMGCDLDIVFRLAEEQTKSDSRLIFHCKANNLYERSITHRHMEVVGDVLQLFLPGCTQIRKILQARVPIIKYYQQFTDVECDLSMSNMSGVCMSDLLHLYGSIDARVRPLVFTVRKWAQEVGITNSSPGRWISNFSLTLLVLAFLQQPNNAPPVLPSVHHVLQQIGLKCENVLEETLQFSFSESGKTLKFKSSNTDDLETLLKQFFNFYSSFDFSSKAISLNEAISITKPEYSPLYIVNPLERGLNVSKNVSLDELEKFRYEIRNALWVLESNQGKSNSNWGLLEMFQTKRKSFQSNYHSFRHDRLMEVSKLFEEDSNGQENSKETNKDSYQYEKANR</sequence>
<dbReference type="FunCoup" id="A0A1Y1L0P9">
    <property type="interactions" value="1732"/>
</dbReference>
<dbReference type="PANTHER" id="PTHR12271">
    <property type="entry name" value="POLY A POLYMERASE CID PAP -RELATED"/>
    <property type="match status" value="1"/>
</dbReference>
<proteinExistence type="predicted"/>
<dbReference type="Gene3D" id="3.30.460.10">
    <property type="entry name" value="Beta Polymerase, domain 2"/>
    <property type="match status" value="1"/>
</dbReference>
<dbReference type="OrthoDB" id="434989at2759"/>
<dbReference type="EMBL" id="GEZM01068036">
    <property type="protein sequence ID" value="JAV67249.1"/>
    <property type="molecule type" value="Transcribed_RNA"/>
</dbReference>
<dbReference type="EMBL" id="VVIM01000001">
    <property type="protein sequence ID" value="KAB0804782.1"/>
    <property type="molecule type" value="Genomic_DNA"/>
</dbReference>
<dbReference type="SUPFAM" id="SSF81301">
    <property type="entry name" value="Nucleotidyltransferase"/>
    <property type="match status" value="1"/>
</dbReference>
<evidence type="ECO:0000256" key="1">
    <source>
        <dbReference type="SAM" id="MobiDB-lite"/>
    </source>
</evidence>
<name>A0A1Y1L0P9_PHOPY</name>
<dbReference type="InterPro" id="IPR043519">
    <property type="entry name" value="NT_sf"/>
</dbReference>
<dbReference type="CDD" id="cd05402">
    <property type="entry name" value="NT_PAP_TUTase"/>
    <property type="match status" value="1"/>
</dbReference>
<dbReference type="GO" id="GO:1990817">
    <property type="term" value="F:poly(A) RNA polymerase activity"/>
    <property type="evidence" value="ECO:0007669"/>
    <property type="project" value="TreeGrafter"/>
</dbReference>